<dbReference type="InterPro" id="IPR000782">
    <property type="entry name" value="FAS1_domain"/>
</dbReference>
<feature type="chain" id="PRO_5020933138" evidence="1">
    <location>
        <begin position="24"/>
        <end position="322"/>
    </location>
</feature>
<comment type="caution">
    <text evidence="3">The sequence shown here is derived from an EMBL/GenBank/DDBJ whole genome shotgun (WGS) entry which is preliminary data.</text>
</comment>
<dbReference type="Pfam" id="PF02469">
    <property type="entry name" value="Fasciclin"/>
    <property type="match status" value="2"/>
</dbReference>
<dbReference type="AlphaFoldDB" id="A0A4R5CQQ1"/>
<dbReference type="OrthoDB" id="9800666at2"/>
<evidence type="ECO:0000313" key="4">
    <source>
        <dbReference type="Proteomes" id="UP000294644"/>
    </source>
</evidence>
<dbReference type="PANTHER" id="PTHR10900:SF77">
    <property type="entry name" value="FI19380P1"/>
    <property type="match status" value="1"/>
</dbReference>
<feature type="domain" description="FAS1" evidence="2">
    <location>
        <begin position="35"/>
        <end position="174"/>
    </location>
</feature>
<accession>A0A4R5CQQ1</accession>
<evidence type="ECO:0000256" key="1">
    <source>
        <dbReference type="SAM" id="SignalP"/>
    </source>
</evidence>
<dbReference type="PROSITE" id="PS50213">
    <property type="entry name" value="FAS1"/>
    <property type="match status" value="2"/>
</dbReference>
<dbReference type="InterPro" id="IPR036378">
    <property type="entry name" value="FAS1_dom_sf"/>
</dbReference>
<feature type="signal peptide" evidence="1">
    <location>
        <begin position="1"/>
        <end position="23"/>
    </location>
</feature>
<evidence type="ECO:0000259" key="2">
    <source>
        <dbReference type="PROSITE" id="PS50213"/>
    </source>
</evidence>
<dbReference type="Gene3D" id="2.30.180.10">
    <property type="entry name" value="FAS1 domain"/>
    <property type="match status" value="2"/>
</dbReference>
<dbReference type="FunFam" id="2.30.180.10:FF:000032">
    <property type="entry name" value="Fasciclin domain-containing protein, putative"/>
    <property type="match status" value="1"/>
</dbReference>
<dbReference type="SMART" id="SM00554">
    <property type="entry name" value="FAS1"/>
    <property type="match status" value="2"/>
</dbReference>
<organism evidence="3 4">
    <name type="scientific">Flavobacterium sandaracinum</name>
    <dbReference type="NCBI Taxonomy" id="2541733"/>
    <lineage>
        <taxon>Bacteria</taxon>
        <taxon>Pseudomonadati</taxon>
        <taxon>Bacteroidota</taxon>
        <taxon>Flavobacteriia</taxon>
        <taxon>Flavobacteriales</taxon>
        <taxon>Flavobacteriaceae</taxon>
        <taxon>Flavobacterium</taxon>
    </lineage>
</organism>
<protein>
    <submittedName>
        <fullName evidence="3">Fasciclin domain-containing protein</fullName>
    </submittedName>
</protein>
<keyword evidence="4" id="KW-1185">Reference proteome</keyword>
<evidence type="ECO:0000313" key="3">
    <source>
        <dbReference type="EMBL" id="TDE01660.1"/>
    </source>
</evidence>
<dbReference type="RefSeq" id="WP_132067068.1">
    <property type="nucleotide sequence ID" value="NZ_SMFN01000019.1"/>
</dbReference>
<proteinExistence type="predicted"/>
<gene>
    <name evidence="3" type="ORF">E0F91_13950</name>
</gene>
<reference evidence="3 4" key="1">
    <citation type="submission" date="2019-03" db="EMBL/GenBank/DDBJ databases">
        <title>Flavobacterium LB-D12 sp. nov., isolated from arctic soil.</title>
        <authorList>
            <person name="Chaudhary D.K."/>
        </authorList>
    </citation>
    <scope>NUCLEOTIDE SEQUENCE [LARGE SCALE GENOMIC DNA]</scope>
    <source>
        <strain evidence="3 4">LB-D12</strain>
    </source>
</reference>
<sequence length="322" mass="33448">MKNVIKLKNLMLIALFTALSVSCDDDNNNDNMVVDNTITGKAVATPNLSILVQALVKAELATTLKGAGPFTVFAPTNEAFTAFLATTPYATINDVPKEALTQILLNHVVTGSVKSTDLTTGYIKTLAKGSASTTNNLSMYVNITAGVKLNGVATVTTPDIMASNGVIHIVDKVIDLPTIVTHAAANANFSTLVSVLNRSGEPNFITALSGTGPFTVFAPTNGAFTALNTELAPGGIAGVSPANLTKVLQYHVVSPANVLAASLTEGQVVTPILVPAQTFTIQLSGGAKIKDARNRISNIIITDVQCSNGVIHAVDKVLLPLL</sequence>
<name>A0A4R5CQQ1_9FLAO</name>
<dbReference type="GO" id="GO:0005615">
    <property type="term" value="C:extracellular space"/>
    <property type="evidence" value="ECO:0007669"/>
    <property type="project" value="TreeGrafter"/>
</dbReference>
<keyword evidence="1" id="KW-0732">Signal</keyword>
<dbReference type="PANTHER" id="PTHR10900">
    <property type="entry name" value="PERIOSTIN-RELATED"/>
    <property type="match status" value="1"/>
</dbReference>
<dbReference type="SUPFAM" id="SSF82153">
    <property type="entry name" value="FAS1 domain"/>
    <property type="match status" value="2"/>
</dbReference>
<dbReference type="PROSITE" id="PS51257">
    <property type="entry name" value="PROKAR_LIPOPROTEIN"/>
    <property type="match status" value="1"/>
</dbReference>
<feature type="domain" description="FAS1" evidence="2">
    <location>
        <begin position="176"/>
        <end position="318"/>
    </location>
</feature>
<dbReference type="EMBL" id="SMFN01000019">
    <property type="protein sequence ID" value="TDE01660.1"/>
    <property type="molecule type" value="Genomic_DNA"/>
</dbReference>
<dbReference type="InterPro" id="IPR050904">
    <property type="entry name" value="Adhesion/Biosynth-related"/>
</dbReference>
<dbReference type="Proteomes" id="UP000294644">
    <property type="component" value="Unassembled WGS sequence"/>
</dbReference>